<dbReference type="AlphaFoldDB" id="A0A2A6D1P1"/>
<accession>A0A2A6D1P1</accession>
<proteinExistence type="predicted"/>
<organism evidence="1 2">
    <name type="scientific">Pristionchus pacificus</name>
    <name type="common">Parasitic nematode worm</name>
    <dbReference type="NCBI Taxonomy" id="54126"/>
    <lineage>
        <taxon>Eukaryota</taxon>
        <taxon>Metazoa</taxon>
        <taxon>Ecdysozoa</taxon>
        <taxon>Nematoda</taxon>
        <taxon>Chromadorea</taxon>
        <taxon>Rhabditida</taxon>
        <taxon>Rhabditina</taxon>
        <taxon>Diplogasteromorpha</taxon>
        <taxon>Diplogasteroidea</taxon>
        <taxon>Neodiplogasteridae</taxon>
        <taxon>Pristionchus</taxon>
    </lineage>
</organism>
<gene>
    <name evidence="1" type="primary">WBGene00280818</name>
</gene>
<accession>A0A8R1UZJ0</accession>
<evidence type="ECO:0000313" key="1">
    <source>
        <dbReference type="EnsemblMetazoa" id="PPA42449.1"/>
    </source>
</evidence>
<dbReference type="OrthoDB" id="6427852at2759"/>
<reference evidence="1" key="2">
    <citation type="submission" date="2022-06" db="UniProtKB">
        <authorList>
            <consortium name="EnsemblMetazoa"/>
        </authorList>
    </citation>
    <scope>IDENTIFICATION</scope>
    <source>
        <strain evidence="1">PS312</strain>
    </source>
</reference>
<sequence>MSGWTTPSFSFPTFTAMYKTFNPDEIAGLAHLIELIVFLRQGPMSTRCLVELLQDINEGIQHTDITTFIQNNCPNLSFVIVDGIKNQNIQEITCGAYCIFVINEMLVRNKTFRSVVSTFHRIKRDDVFERKYLSRNFSFHLPSLQSY</sequence>
<dbReference type="Proteomes" id="UP000005239">
    <property type="component" value="Unassembled WGS sequence"/>
</dbReference>
<protein>
    <submittedName>
        <fullName evidence="1">Uncharacterized protein</fullName>
    </submittedName>
</protein>
<name>A0A2A6D1P1_PRIPA</name>
<dbReference type="EnsemblMetazoa" id="PPA42449.1">
    <property type="protein sequence ID" value="PPA42449.1"/>
    <property type="gene ID" value="WBGene00280818"/>
</dbReference>
<evidence type="ECO:0000313" key="2">
    <source>
        <dbReference type="Proteomes" id="UP000005239"/>
    </source>
</evidence>
<reference evidence="2" key="1">
    <citation type="journal article" date="2008" name="Nat. Genet.">
        <title>The Pristionchus pacificus genome provides a unique perspective on nematode lifestyle and parasitism.</title>
        <authorList>
            <person name="Dieterich C."/>
            <person name="Clifton S.W."/>
            <person name="Schuster L.N."/>
            <person name="Chinwalla A."/>
            <person name="Delehaunty K."/>
            <person name="Dinkelacker I."/>
            <person name="Fulton L."/>
            <person name="Fulton R."/>
            <person name="Godfrey J."/>
            <person name="Minx P."/>
            <person name="Mitreva M."/>
            <person name="Roeseler W."/>
            <person name="Tian H."/>
            <person name="Witte H."/>
            <person name="Yang S.P."/>
            <person name="Wilson R.K."/>
            <person name="Sommer R.J."/>
        </authorList>
    </citation>
    <scope>NUCLEOTIDE SEQUENCE [LARGE SCALE GENOMIC DNA]</scope>
    <source>
        <strain evidence="2">PS312</strain>
    </source>
</reference>
<keyword evidence="2" id="KW-1185">Reference proteome</keyword>